<dbReference type="Pfam" id="PF00083">
    <property type="entry name" value="Sugar_tr"/>
    <property type="match status" value="1"/>
</dbReference>
<evidence type="ECO:0000256" key="4">
    <source>
        <dbReference type="ARBA" id="ARBA00022597"/>
    </source>
</evidence>
<feature type="transmembrane region" description="Helical" evidence="9">
    <location>
        <begin position="323"/>
        <end position="341"/>
    </location>
</feature>
<dbReference type="GO" id="GO:0005886">
    <property type="term" value="C:plasma membrane"/>
    <property type="evidence" value="ECO:0007669"/>
    <property type="project" value="UniProtKB-SubCell"/>
</dbReference>
<evidence type="ECO:0000256" key="5">
    <source>
        <dbReference type="ARBA" id="ARBA00022692"/>
    </source>
</evidence>
<evidence type="ECO:0000259" key="10">
    <source>
        <dbReference type="PROSITE" id="PS50850"/>
    </source>
</evidence>
<dbReference type="PANTHER" id="PTHR48021:SF47">
    <property type="entry name" value="GH17672P"/>
    <property type="match status" value="1"/>
</dbReference>
<keyword evidence="3" id="KW-1003">Cell membrane</keyword>
<dbReference type="OrthoDB" id="4142200at2759"/>
<evidence type="ECO:0000256" key="1">
    <source>
        <dbReference type="ARBA" id="ARBA00004651"/>
    </source>
</evidence>
<organism evidence="11 12">
    <name type="scientific">Diabrotica balteata</name>
    <name type="common">Banded cucumber beetle</name>
    <dbReference type="NCBI Taxonomy" id="107213"/>
    <lineage>
        <taxon>Eukaryota</taxon>
        <taxon>Metazoa</taxon>
        <taxon>Ecdysozoa</taxon>
        <taxon>Arthropoda</taxon>
        <taxon>Hexapoda</taxon>
        <taxon>Insecta</taxon>
        <taxon>Pterygota</taxon>
        <taxon>Neoptera</taxon>
        <taxon>Endopterygota</taxon>
        <taxon>Coleoptera</taxon>
        <taxon>Polyphaga</taxon>
        <taxon>Cucujiformia</taxon>
        <taxon>Chrysomeloidea</taxon>
        <taxon>Chrysomelidae</taxon>
        <taxon>Galerucinae</taxon>
        <taxon>Diabroticina</taxon>
        <taxon>Diabroticites</taxon>
        <taxon>Diabrotica</taxon>
    </lineage>
</organism>
<keyword evidence="4" id="KW-0762">Sugar transport</keyword>
<dbReference type="Gene3D" id="1.20.1250.20">
    <property type="entry name" value="MFS general substrate transporter like domains"/>
    <property type="match status" value="1"/>
</dbReference>
<feature type="transmembrane region" description="Helical" evidence="9">
    <location>
        <begin position="199"/>
        <end position="221"/>
    </location>
</feature>
<keyword evidence="7 9" id="KW-0472">Membrane</keyword>
<feature type="transmembrane region" description="Helical" evidence="9">
    <location>
        <begin position="117"/>
        <end position="135"/>
    </location>
</feature>
<keyword evidence="6 9" id="KW-1133">Transmembrane helix</keyword>
<feature type="transmembrane region" description="Helical" evidence="9">
    <location>
        <begin position="39"/>
        <end position="61"/>
    </location>
</feature>
<gene>
    <name evidence="11" type="ORF">DIABBA_LOCUS998</name>
</gene>
<sequence>MAIYNFLIAARNKFVVLLLNNVRKMFSFQFNMSGKTNYFLHWAAFTVNILTLATGITMSWASPSLLKLESLDPDVNPLGRPITTTEKSLIASLPTFTSVPGTIIAGFVSQKLGRKKTLIIFSLPFLFCYIGIALAKSVTVFYVTRFFLGISCGCTLAVLPSYVAEISEDSNRGLLGCIMGIMGAIGYFIVYAIGPVVSIQMFAYLQLIPIILFYVMFIPFIPESPYYFVAKKLDKEAEACLKKIRTTSKVHEELAYLEEVINENKEKKSDWREIYSTKAARKGLTITCGLLMFQQLLGFMAVLNYMQSIFEAAKTSINSNTASLILGGVQIISNIFSTLLVDRLGRKVLLLSSNVGCTISLAALGAFFFCQENNFNTDAIFWLPILSLIVFFVSFNFGFGTLPLTVCGELFSSNIKAMAASLSTCVCLLLAFLVTLGFPYLSDAVGRPYTFWIFGITSVLSILFVVFIVPETKGKSFKEIQYVLEGKR</sequence>
<dbReference type="FunFam" id="1.20.1250.20:FF:000218">
    <property type="entry name" value="facilitated trehalose transporter Tret1"/>
    <property type="match status" value="1"/>
</dbReference>
<feature type="transmembrane region" description="Helical" evidence="9">
    <location>
        <begin position="284"/>
        <end position="303"/>
    </location>
</feature>
<feature type="transmembrane region" description="Helical" evidence="9">
    <location>
        <begin position="348"/>
        <end position="369"/>
    </location>
</feature>
<evidence type="ECO:0000313" key="11">
    <source>
        <dbReference type="EMBL" id="CAG9826925.1"/>
    </source>
</evidence>
<dbReference type="InterPro" id="IPR020846">
    <property type="entry name" value="MFS_dom"/>
</dbReference>
<dbReference type="SUPFAM" id="SSF103473">
    <property type="entry name" value="MFS general substrate transporter"/>
    <property type="match status" value="1"/>
</dbReference>
<evidence type="ECO:0000256" key="2">
    <source>
        <dbReference type="ARBA" id="ARBA00022448"/>
    </source>
</evidence>
<feature type="transmembrane region" description="Helical" evidence="9">
    <location>
        <begin position="174"/>
        <end position="193"/>
    </location>
</feature>
<keyword evidence="8" id="KW-0325">Glycoprotein</keyword>
<feature type="transmembrane region" description="Helical" evidence="9">
    <location>
        <begin position="89"/>
        <end position="108"/>
    </location>
</feature>
<feature type="transmembrane region" description="Helical" evidence="9">
    <location>
        <begin position="141"/>
        <end position="162"/>
    </location>
</feature>
<keyword evidence="2" id="KW-0813">Transport</keyword>
<dbReference type="Proteomes" id="UP001153709">
    <property type="component" value="Chromosome 1"/>
</dbReference>
<name>A0A9N9SL15_DIABA</name>
<feature type="transmembrane region" description="Helical" evidence="9">
    <location>
        <begin position="381"/>
        <end position="405"/>
    </location>
</feature>
<evidence type="ECO:0000256" key="6">
    <source>
        <dbReference type="ARBA" id="ARBA00022989"/>
    </source>
</evidence>
<keyword evidence="5 9" id="KW-0812">Transmembrane</keyword>
<dbReference type="InterPro" id="IPR005829">
    <property type="entry name" value="Sugar_transporter_CS"/>
</dbReference>
<feature type="domain" description="Major facilitator superfamily (MFS) profile" evidence="10">
    <location>
        <begin position="39"/>
        <end position="473"/>
    </location>
</feature>
<feature type="transmembrane region" description="Helical" evidence="9">
    <location>
        <begin position="417"/>
        <end position="437"/>
    </location>
</feature>
<dbReference type="AlphaFoldDB" id="A0A9N9SL15"/>
<comment type="subcellular location">
    <subcellularLocation>
        <location evidence="1">Cell membrane</location>
        <topology evidence="1">Multi-pass membrane protein</topology>
    </subcellularLocation>
</comment>
<dbReference type="InterPro" id="IPR003663">
    <property type="entry name" value="Sugar/inositol_transpt"/>
</dbReference>
<dbReference type="InterPro" id="IPR050549">
    <property type="entry name" value="MFS_Trehalose_Transporter"/>
</dbReference>
<evidence type="ECO:0000313" key="12">
    <source>
        <dbReference type="Proteomes" id="UP001153709"/>
    </source>
</evidence>
<dbReference type="InterPro" id="IPR005828">
    <property type="entry name" value="MFS_sugar_transport-like"/>
</dbReference>
<evidence type="ECO:0000256" key="3">
    <source>
        <dbReference type="ARBA" id="ARBA00022475"/>
    </source>
</evidence>
<protein>
    <recommendedName>
        <fullName evidence="10">Major facilitator superfamily (MFS) profile domain-containing protein</fullName>
    </recommendedName>
</protein>
<dbReference type="PRINTS" id="PR00171">
    <property type="entry name" value="SUGRTRNSPORT"/>
</dbReference>
<dbReference type="PROSITE" id="PS50850">
    <property type="entry name" value="MFS"/>
    <property type="match status" value="1"/>
</dbReference>
<keyword evidence="12" id="KW-1185">Reference proteome</keyword>
<dbReference type="GO" id="GO:0022857">
    <property type="term" value="F:transmembrane transporter activity"/>
    <property type="evidence" value="ECO:0007669"/>
    <property type="project" value="InterPro"/>
</dbReference>
<dbReference type="PANTHER" id="PTHR48021">
    <property type="match status" value="1"/>
</dbReference>
<dbReference type="EMBL" id="OU898276">
    <property type="protein sequence ID" value="CAG9826925.1"/>
    <property type="molecule type" value="Genomic_DNA"/>
</dbReference>
<evidence type="ECO:0000256" key="9">
    <source>
        <dbReference type="SAM" id="Phobius"/>
    </source>
</evidence>
<evidence type="ECO:0000256" key="7">
    <source>
        <dbReference type="ARBA" id="ARBA00023136"/>
    </source>
</evidence>
<reference evidence="11" key="1">
    <citation type="submission" date="2022-01" db="EMBL/GenBank/DDBJ databases">
        <authorList>
            <person name="King R."/>
        </authorList>
    </citation>
    <scope>NUCLEOTIDE SEQUENCE</scope>
</reference>
<feature type="transmembrane region" description="Helical" evidence="9">
    <location>
        <begin position="449"/>
        <end position="469"/>
    </location>
</feature>
<dbReference type="PROSITE" id="PS00217">
    <property type="entry name" value="SUGAR_TRANSPORT_2"/>
    <property type="match status" value="1"/>
</dbReference>
<dbReference type="InterPro" id="IPR036259">
    <property type="entry name" value="MFS_trans_sf"/>
</dbReference>
<evidence type="ECO:0000256" key="8">
    <source>
        <dbReference type="ARBA" id="ARBA00023180"/>
    </source>
</evidence>
<proteinExistence type="predicted"/>
<accession>A0A9N9SL15</accession>